<gene>
    <name evidence="1" type="ORF">E5344_14665</name>
</gene>
<dbReference type="RefSeq" id="WP_135950114.1">
    <property type="nucleotide sequence ID" value="NZ_SRYO01000015.1"/>
</dbReference>
<sequence>MAGLDTSQAPRGVLAAQRLVEAVAEQGDLAERHYLELKSTLNLSTKKDKEKIAKFILGAANRMPETAAAAFEGYAAMLIGVSAGSITGIPPVEMMEIAKVVQQYVGAAGPRWDVVWVPIEGSSNQVLIVIVDPPQNGQAPFPCRSNGESLTSGRIYIRADGETREANADEFDLLVSRGATSPKVDVDFAVELLGDVSPLSLDADRTLEEYITRQRTRLLDALPVEVEEPPVDESPTPLSLADLSRGGRGFANLSSGFRQVSSIVNAMTIPEERTEEAYRASIDSWEERFRAAWVNAVPQIAASRLVPVVVKITNRTMTFFHDVELKLHLEGEVFAYDYVDPKWADTLSDLELPRPPRAWGPRQLDFGISNYAGLQYAQPSISGAYTPPSVSFRNGGSVDLDLDVGELRPLGSYESEDEEFVLVVADASLTSIHGTWQLTARDHNEVFTGEIDVPVASAKDITDAARDVLGLGREVDS</sequence>
<proteinExistence type="predicted"/>
<reference evidence="1 2" key="1">
    <citation type="submission" date="2019-04" db="EMBL/GenBank/DDBJ databases">
        <title>Microbes associate with the intestines of laboratory mice.</title>
        <authorList>
            <person name="Navarre W."/>
            <person name="Wong E."/>
            <person name="Huang K."/>
            <person name="Tropini C."/>
            <person name="Ng K."/>
            <person name="Yu B."/>
        </authorList>
    </citation>
    <scope>NUCLEOTIDE SEQUENCE [LARGE SCALE GENOMIC DNA]</scope>
    <source>
        <strain evidence="1 2">NM46_B2-13</strain>
    </source>
</reference>
<name>A0A4V3RIR4_9MICO</name>
<evidence type="ECO:0000313" key="1">
    <source>
        <dbReference type="EMBL" id="TGY33080.1"/>
    </source>
</evidence>
<dbReference type="AlphaFoldDB" id="A0A4V3RIR4"/>
<evidence type="ECO:0000313" key="2">
    <source>
        <dbReference type="Proteomes" id="UP000309893"/>
    </source>
</evidence>
<dbReference type="EMBL" id="SRYO01000015">
    <property type="protein sequence ID" value="TGY33080.1"/>
    <property type="molecule type" value="Genomic_DNA"/>
</dbReference>
<dbReference type="Gene3D" id="3.30.950.30">
    <property type="entry name" value="Schlafen, AAA domain"/>
    <property type="match status" value="1"/>
</dbReference>
<dbReference type="Proteomes" id="UP000309893">
    <property type="component" value="Unassembled WGS sequence"/>
</dbReference>
<dbReference type="OrthoDB" id="4578408at2"/>
<comment type="caution">
    <text evidence="1">The sequence shown here is derived from an EMBL/GenBank/DDBJ whole genome shotgun (WGS) entry which is preliminary data.</text>
</comment>
<organism evidence="1 2">
    <name type="scientific">Microbacterium laevaniformans</name>
    <dbReference type="NCBI Taxonomy" id="36807"/>
    <lineage>
        <taxon>Bacteria</taxon>
        <taxon>Bacillati</taxon>
        <taxon>Actinomycetota</taxon>
        <taxon>Actinomycetes</taxon>
        <taxon>Micrococcales</taxon>
        <taxon>Microbacteriaceae</taxon>
        <taxon>Microbacterium</taxon>
    </lineage>
</organism>
<protein>
    <submittedName>
        <fullName evidence="1">Uncharacterized protein</fullName>
    </submittedName>
</protein>
<dbReference type="InterPro" id="IPR038461">
    <property type="entry name" value="Schlafen_AlbA_2_dom_sf"/>
</dbReference>
<accession>A0A4V3RIR4</accession>